<gene>
    <name evidence="3" type="ORF">N1027_07270</name>
</gene>
<keyword evidence="4" id="KW-1185">Reference proteome</keyword>
<evidence type="ECO:0000256" key="2">
    <source>
        <dbReference type="SAM" id="Phobius"/>
    </source>
</evidence>
<feature type="transmembrane region" description="Helical" evidence="2">
    <location>
        <begin position="339"/>
        <end position="363"/>
    </location>
</feature>
<reference evidence="3" key="1">
    <citation type="submission" date="2022-08" db="EMBL/GenBank/DDBJ databases">
        <authorList>
            <person name="Deng Y."/>
            <person name="Han X.-F."/>
            <person name="Zhang Y.-Q."/>
        </authorList>
    </citation>
    <scope>NUCLEOTIDE SEQUENCE</scope>
    <source>
        <strain evidence="3">CPCC 205763</strain>
    </source>
</reference>
<feature type="transmembrane region" description="Helical" evidence="2">
    <location>
        <begin position="313"/>
        <end position="333"/>
    </location>
</feature>
<accession>A0ABT2GSN0</accession>
<name>A0ABT2GSN0_9MICO</name>
<evidence type="ECO:0000313" key="4">
    <source>
        <dbReference type="Proteomes" id="UP001165584"/>
    </source>
</evidence>
<keyword evidence="2" id="KW-0812">Transmembrane</keyword>
<evidence type="ECO:0000256" key="1">
    <source>
        <dbReference type="SAM" id="MobiDB-lite"/>
    </source>
</evidence>
<protein>
    <submittedName>
        <fullName evidence="3">Low temperature requirement protein A</fullName>
    </submittedName>
</protein>
<dbReference type="PANTHER" id="PTHR36840:SF1">
    <property type="entry name" value="BLL5714 PROTEIN"/>
    <property type="match status" value="1"/>
</dbReference>
<feature type="transmembrane region" description="Helical" evidence="2">
    <location>
        <begin position="74"/>
        <end position="95"/>
    </location>
</feature>
<sequence>MSDQSPANPPAGAGPNGRPGGTVLARRLRQMTGRDPNEPHRAATPLELLFDLAFVVAFSQASGQLSHYLAEAQFAPAIGAFAFAMFAICWAWINFSWFASAYDTDDWFYRITTMVQMIGVVIVALGIPPLFHSLAEGHYLDNSILVAGYVVMRIAMVAQWLRAARQDPRRRRTALTYAAFITAAQIGWVTLAIAHTTVEVALPVSLLLFAVELIGPYIAERRTGTEGTPWHAHHIAERYGLLTIIALGEGVFGTVTAVSAVVEEQSWTMEAALLVVAGIGLTFGLWWSYFLMPAAAILQRYRIKAFVWGYGHIFVYASIAATGAGLHVAAYVIEGEAVIGTVGAVLSVAIPVLILCLAIFSLYDFLVEQIDPFHFWLIAGTVALLVLSVLAATWGASLGVCLVLITLSPFVVVVGYETIGHKHEAVVLRHRLG</sequence>
<feature type="transmembrane region" description="Helical" evidence="2">
    <location>
        <begin position="200"/>
        <end position="219"/>
    </location>
</feature>
<keyword evidence="2" id="KW-0472">Membrane</keyword>
<organism evidence="3 4">
    <name type="scientific">Herbiconiux aconitum</name>
    <dbReference type="NCBI Taxonomy" id="2970913"/>
    <lineage>
        <taxon>Bacteria</taxon>
        <taxon>Bacillati</taxon>
        <taxon>Actinomycetota</taxon>
        <taxon>Actinomycetes</taxon>
        <taxon>Micrococcales</taxon>
        <taxon>Microbacteriaceae</taxon>
        <taxon>Herbiconiux</taxon>
    </lineage>
</organism>
<comment type="caution">
    <text evidence="3">The sequence shown here is derived from an EMBL/GenBank/DDBJ whole genome shotgun (WGS) entry which is preliminary data.</text>
</comment>
<dbReference type="Pfam" id="PF06772">
    <property type="entry name" value="LtrA"/>
    <property type="match status" value="1"/>
</dbReference>
<keyword evidence="2" id="KW-1133">Transmembrane helix</keyword>
<evidence type="ECO:0000313" key="3">
    <source>
        <dbReference type="EMBL" id="MCS5717934.1"/>
    </source>
</evidence>
<feature type="transmembrane region" description="Helical" evidence="2">
    <location>
        <begin position="375"/>
        <end position="396"/>
    </location>
</feature>
<feature type="transmembrane region" description="Helical" evidence="2">
    <location>
        <begin position="239"/>
        <end position="259"/>
    </location>
</feature>
<feature type="transmembrane region" description="Helical" evidence="2">
    <location>
        <begin position="271"/>
        <end position="292"/>
    </location>
</feature>
<proteinExistence type="predicted"/>
<feature type="transmembrane region" description="Helical" evidence="2">
    <location>
        <begin position="107"/>
        <end position="131"/>
    </location>
</feature>
<dbReference type="PANTHER" id="PTHR36840">
    <property type="entry name" value="BLL5714 PROTEIN"/>
    <property type="match status" value="1"/>
</dbReference>
<dbReference type="Proteomes" id="UP001165584">
    <property type="component" value="Unassembled WGS sequence"/>
</dbReference>
<dbReference type="InterPro" id="IPR010640">
    <property type="entry name" value="Low_temperature_requirement_A"/>
</dbReference>
<feature type="transmembrane region" description="Helical" evidence="2">
    <location>
        <begin position="143"/>
        <end position="162"/>
    </location>
</feature>
<dbReference type="RefSeq" id="WP_259506549.1">
    <property type="nucleotide sequence ID" value="NZ_JANLCM010000001.1"/>
</dbReference>
<feature type="transmembrane region" description="Helical" evidence="2">
    <location>
        <begin position="174"/>
        <end position="194"/>
    </location>
</feature>
<feature type="transmembrane region" description="Helical" evidence="2">
    <location>
        <begin position="402"/>
        <end position="419"/>
    </location>
</feature>
<dbReference type="EMBL" id="JANLCM010000001">
    <property type="protein sequence ID" value="MCS5717934.1"/>
    <property type="molecule type" value="Genomic_DNA"/>
</dbReference>
<feature type="region of interest" description="Disordered" evidence="1">
    <location>
        <begin position="1"/>
        <end position="22"/>
    </location>
</feature>